<evidence type="ECO:0000256" key="8">
    <source>
        <dbReference type="ARBA" id="ARBA00048617"/>
    </source>
</evidence>
<evidence type="ECO:0000256" key="2">
    <source>
        <dbReference type="ARBA" id="ARBA00008133"/>
    </source>
</evidence>
<dbReference type="InterPro" id="IPR036108">
    <property type="entry name" value="4pyrrol_syn_uPrphyn_synt_sf"/>
</dbReference>
<dbReference type="Proteomes" id="UP000783934">
    <property type="component" value="Unassembled WGS sequence"/>
</dbReference>
<evidence type="ECO:0000313" key="11">
    <source>
        <dbReference type="EMBL" id="NJB64285.1"/>
    </source>
</evidence>
<evidence type="ECO:0000313" key="12">
    <source>
        <dbReference type="Proteomes" id="UP000783934"/>
    </source>
</evidence>
<dbReference type="Pfam" id="PF02602">
    <property type="entry name" value="HEM4"/>
    <property type="match status" value="1"/>
</dbReference>
<keyword evidence="4 9" id="KW-0456">Lyase</keyword>
<dbReference type="EC" id="4.2.1.75" evidence="3 9"/>
<comment type="caution">
    <text evidence="11">The sequence shown here is derived from an EMBL/GenBank/DDBJ whole genome shotgun (WGS) entry which is preliminary data.</text>
</comment>
<sequence length="265" mass="29434">MATVVLTRPAGKNEALAQALIHYGIKPLVLPALALTSTIDQLPPKLTPQHFQLLIFVSAQAVRFYLKALANTGQTFSPHQAIATVGAASAVPFYEAGLATQLDLIHPPADHPYQDSEALWALLQPRLDHFEQVLLVRGQQGREWLSQQLEQAQKKLTRCSIYQRSPLVWSADSAIQLQHDLVKPQAVTFLLTSSESTQAIYDNLVRLQLDSAWKHARFVAIHPRIAEKIQQLCGFTPEQMQEQVQLCAPSQTAMQEALLRAALPK</sequence>
<dbReference type="Gene3D" id="3.40.50.10090">
    <property type="match status" value="2"/>
</dbReference>
<keyword evidence="5 9" id="KW-0627">Porphyrin biosynthesis</keyword>
<comment type="similarity">
    <text evidence="2 9">Belongs to the uroporphyrinogen-III synthase family.</text>
</comment>
<name>A0ABX0WM33_9BURK</name>
<protein>
    <recommendedName>
        <fullName evidence="7 9">Uroporphyrinogen-III synthase</fullName>
        <ecNumber evidence="3 9">4.2.1.75</ecNumber>
    </recommendedName>
</protein>
<dbReference type="PANTHER" id="PTHR38042:SF1">
    <property type="entry name" value="UROPORPHYRINOGEN-III SYNTHASE, CHLOROPLASTIC"/>
    <property type="match status" value="1"/>
</dbReference>
<evidence type="ECO:0000256" key="7">
    <source>
        <dbReference type="ARBA" id="ARBA00040167"/>
    </source>
</evidence>
<evidence type="ECO:0000256" key="6">
    <source>
        <dbReference type="ARBA" id="ARBA00037589"/>
    </source>
</evidence>
<dbReference type="SUPFAM" id="SSF69618">
    <property type="entry name" value="HemD-like"/>
    <property type="match status" value="1"/>
</dbReference>
<comment type="pathway">
    <text evidence="1 9">Porphyrin-containing compound metabolism; protoporphyrin-IX biosynthesis; coproporphyrinogen-III from 5-aminolevulinate: step 3/4.</text>
</comment>
<evidence type="ECO:0000256" key="1">
    <source>
        <dbReference type="ARBA" id="ARBA00004772"/>
    </source>
</evidence>
<comment type="function">
    <text evidence="6 9">Catalyzes cyclization of the linear tetrapyrrole, hydroxymethylbilane, to the macrocyclic uroporphyrinogen III.</text>
</comment>
<reference evidence="11 12" key="1">
    <citation type="submission" date="2020-03" db="EMBL/GenBank/DDBJ databases">
        <title>Genomic Encyclopedia of Type Strains, Phase IV (KMG-IV): sequencing the most valuable type-strain genomes for metagenomic binning, comparative biology and taxonomic classification.</title>
        <authorList>
            <person name="Goeker M."/>
        </authorList>
    </citation>
    <scope>NUCLEOTIDE SEQUENCE [LARGE SCALE GENOMIC DNA]</scope>
    <source>
        <strain evidence="11 12">DSM 26613</strain>
    </source>
</reference>
<dbReference type="PANTHER" id="PTHR38042">
    <property type="entry name" value="UROPORPHYRINOGEN-III SYNTHASE, CHLOROPLASTIC"/>
    <property type="match status" value="1"/>
</dbReference>
<comment type="catalytic activity">
    <reaction evidence="8 9">
        <text>hydroxymethylbilane = uroporphyrinogen III + H2O</text>
        <dbReference type="Rhea" id="RHEA:18965"/>
        <dbReference type="ChEBI" id="CHEBI:15377"/>
        <dbReference type="ChEBI" id="CHEBI:57308"/>
        <dbReference type="ChEBI" id="CHEBI:57845"/>
        <dbReference type="EC" id="4.2.1.75"/>
    </reaction>
</comment>
<keyword evidence="12" id="KW-1185">Reference proteome</keyword>
<evidence type="ECO:0000256" key="3">
    <source>
        <dbReference type="ARBA" id="ARBA00013109"/>
    </source>
</evidence>
<feature type="domain" description="Tetrapyrrole biosynthesis uroporphyrinogen III synthase" evidence="10">
    <location>
        <begin position="15"/>
        <end position="232"/>
    </location>
</feature>
<proteinExistence type="inferred from homology"/>
<dbReference type="EMBL" id="JAATIZ010000001">
    <property type="protein sequence ID" value="NJB64285.1"/>
    <property type="molecule type" value="Genomic_DNA"/>
</dbReference>
<gene>
    <name evidence="11" type="ORF">GGR41_000506</name>
</gene>
<evidence type="ECO:0000256" key="9">
    <source>
        <dbReference type="RuleBase" id="RU366031"/>
    </source>
</evidence>
<evidence type="ECO:0000256" key="5">
    <source>
        <dbReference type="ARBA" id="ARBA00023244"/>
    </source>
</evidence>
<evidence type="ECO:0000256" key="4">
    <source>
        <dbReference type="ARBA" id="ARBA00023239"/>
    </source>
</evidence>
<dbReference type="CDD" id="cd06578">
    <property type="entry name" value="HemD"/>
    <property type="match status" value="1"/>
</dbReference>
<organism evidence="11 12">
    <name type="scientific">Paenalcaligenes hominis</name>
    <dbReference type="NCBI Taxonomy" id="643674"/>
    <lineage>
        <taxon>Bacteria</taxon>
        <taxon>Pseudomonadati</taxon>
        <taxon>Pseudomonadota</taxon>
        <taxon>Betaproteobacteria</taxon>
        <taxon>Burkholderiales</taxon>
        <taxon>Alcaligenaceae</taxon>
        <taxon>Paenalcaligenes</taxon>
    </lineage>
</organism>
<evidence type="ECO:0000259" key="10">
    <source>
        <dbReference type="Pfam" id="PF02602"/>
    </source>
</evidence>
<accession>A0ABX0WM33</accession>
<dbReference type="InterPro" id="IPR003754">
    <property type="entry name" value="4pyrrol_synth_uPrphyn_synth"/>
</dbReference>
<dbReference type="InterPro" id="IPR039793">
    <property type="entry name" value="UROS/Hem4"/>
</dbReference>